<evidence type="ECO:0000313" key="2">
    <source>
        <dbReference type="EMBL" id="OUI77807.1"/>
    </source>
</evidence>
<keyword evidence="3" id="KW-1185">Reference proteome</keyword>
<dbReference type="AlphaFoldDB" id="A0A251ZT08"/>
<keyword evidence="1" id="KW-0472">Membrane</keyword>
<protein>
    <recommendedName>
        <fullName evidence="4">Membrane protease subunit</fullName>
    </recommendedName>
</protein>
<dbReference type="RefSeq" id="WP_050798352.1">
    <property type="nucleotide sequence ID" value="NZ_JOPB01000018.1"/>
</dbReference>
<name>A0A251ZT08_9PROT</name>
<keyword evidence="1" id="KW-0812">Transmembrane</keyword>
<evidence type="ECO:0008006" key="4">
    <source>
        <dbReference type="Google" id="ProtNLM"/>
    </source>
</evidence>
<gene>
    <name evidence="2" type="ORF">HK18_01340</name>
</gene>
<comment type="caution">
    <text evidence="2">The sequence shown here is derived from an EMBL/GenBank/DDBJ whole genome shotgun (WGS) entry which is preliminary data.</text>
</comment>
<feature type="transmembrane region" description="Helical" evidence="1">
    <location>
        <begin position="12"/>
        <end position="36"/>
    </location>
</feature>
<reference evidence="3" key="1">
    <citation type="submission" date="2014-06" db="EMBL/GenBank/DDBJ databases">
        <authorList>
            <person name="Winans N.J."/>
            <person name="Newell P.D."/>
            <person name="Douglas A.E."/>
        </authorList>
    </citation>
    <scope>NUCLEOTIDE SEQUENCE [LARGE SCALE GENOMIC DNA]</scope>
    <source>
        <strain evidence="3">DmL_052</strain>
    </source>
</reference>
<proteinExistence type="predicted"/>
<evidence type="ECO:0000313" key="3">
    <source>
        <dbReference type="Proteomes" id="UP000194946"/>
    </source>
</evidence>
<sequence length="140" mass="15660">MSKENYNIKNIVTVIVTFFSVILLILMLFLGGRYIFAHYEVTIANLNGEAELAKATQTKLIIIQQAKAEKEAEVLKAEGTAQANKIIGESLKNNEAYLQWMWINRLDNQTNKTFVYVPTSGLIPNLESGRIGLADKVANQ</sequence>
<dbReference type="Proteomes" id="UP000194946">
    <property type="component" value="Unassembled WGS sequence"/>
</dbReference>
<accession>A0A251ZT08</accession>
<dbReference type="EMBL" id="JOPB01000018">
    <property type="protein sequence ID" value="OUI77807.1"/>
    <property type="molecule type" value="Genomic_DNA"/>
</dbReference>
<evidence type="ECO:0000256" key="1">
    <source>
        <dbReference type="SAM" id="Phobius"/>
    </source>
</evidence>
<organism evidence="2 3">
    <name type="scientific">Commensalibacter intestini</name>
    <dbReference type="NCBI Taxonomy" id="479936"/>
    <lineage>
        <taxon>Bacteria</taxon>
        <taxon>Pseudomonadati</taxon>
        <taxon>Pseudomonadota</taxon>
        <taxon>Alphaproteobacteria</taxon>
        <taxon>Acetobacterales</taxon>
        <taxon>Acetobacteraceae</taxon>
    </lineage>
</organism>
<keyword evidence="1" id="KW-1133">Transmembrane helix</keyword>